<organism evidence="1 2">
    <name type="scientific">Streptomyces andamanensis</name>
    <dbReference type="NCBI Taxonomy" id="1565035"/>
    <lineage>
        <taxon>Bacteria</taxon>
        <taxon>Bacillati</taxon>
        <taxon>Actinomycetota</taxon>
        <taxon>Actinomycetes</taxon>
        <taxon>Kitasatosporales</taxon>
        <taxon>Streptomycetaceae</taxon>
        <taxon>Streptomyces</taxon>
    </lineage>
</organism>
<evidence type="ECO:0000313" key="2">
    <source>
        <dbReference type="Proteomes" id="UP001595824"/>
    </source>
</evidence>
<name>A0ABV8THX6_9ACTN</name>
<sequence>MSLTEQYFLDVHRARRHGEPEPPAPGLNDWQMVRELRERRRFGAVLAGRPAHGRLRLALGRWRHRQTRRPRATGC</sequence>
<protein>
    <submittedName>
        <fullName evidence="1">Uncharacterized protein</fullName>
    </submittedName>
</protein>
<evidence type="ECO:0000313" key="1">
    <source>
        <dbReference type="EMBL" id="MFC4330017.1"/>
    </source>
</evidence>
<reference evidence="2" key="1">
    <citation type="journal article" date="2019" name="Int. J. Syst. Evol. Microbiol.">
        <title>The Global Catalogue of Microorganisms (GCM) 10K type strain sequencing project: providing services to taxonomists for standard genome sequencing and annotation.</title>
        <authorList>
            <consortium name="The Broad Institute Genomics Platform"/>
            <consortium name="The Broad Institute Genome Sequencing Center for Infectious Disease"/>
            <person name="Wu L."/>
            <person name="Ma J."/>
        </authorList>
    </citation>
    <scope>NUCLEOTIDE SEQUENCE [LARGE SCALE GENOMIC DNA]</scope>
    <source>
        <strain evidence="2">PCU 347</strain>
    </source>
</reference>
<gene>
    <name evidence="1" type="ORF">ACFPC0_19960</name>
</gene>
<keyword evidence="2" id="KW-1185">Reference proteome</keyword>
<comment type="caution">
    <text evidence="1">The sequence shown here is derived from an EMBL/GenBank/DDBJ whole genome shotgun (WGS) entry which is preliminary data.</text>
</comment>
<dbReference type="Proteomes" id="UP001595824">
    <property type="component" value="Unassembled WGS sequence"/>
</dbReference>
<accession>A0ABV8THX6</accession>
<dbReference type="RefSeq" id="WP_381740769.1">
    <property type="nucleotide sequence ID" value="NZ_JBHSDP010000021.1"/>
</dbReference>
<dbReference type="EMBL" id="JBHSDP010000021">
    <property type="protein sequence ID" value="MFC4330017.1"/>
    <property type="molecule type" value="Genomic_DNA"/>
</dbReference>
<proteinExistence type="predicted"/>